<evidence type="ECO:0000256" key="2">
    <source>
        <dbReference type="ARBA" id="ARBA00006403"/>
    </source>
</evidence>
<name>A0A091GMH4_CUCCA</name>
<evidence type="ECO:0000259" key="8">
    <source>
        <dbReference type="SMART" id="SM00415"/>
    </source>
</evidence>
<dbReference type="InterPro" id="IPR036390">
    <property type="entry name" value="WH_DNA-bd_sf"/>
</dbReference>
<evidence type="ECO:0000256" key="3">
    <source>
        <dbReference type="ARBA" id="ARBA00023015"/>
    </source>
</evidence>
<keyword evidence="9" id="KW-0346">Stress response</keyword>
<evidence type="ECO:0000256" key="4">
    <source>
        <dbReference type="ARBA" id="ARBA00023125"/>
    </source>
</evidence>
<proteinExistence type="inferred from homology"/>
<feature type="non-terminal residue" evidence="9">
    <location>
        <position position="140"/>
    </location>
</feature>
<dbReference type="STRING" id="55661.A0A091GMH4"/>
<keyword evidence="10" id="KW-1185">Reference proteome</keyword>
<dbReference type="GO" id="GO:0043565">
    <property type="term" value="F:sequence-specific DNA binding"/>
    <property type="evidence" value="ECO:0007669"/>
    <property type="project" value="InterPro"/>
</dbReference>
<keyword evidence="6" id="KW-0539">Nucleus</keyword>
<comment type="similarity">
    <text evidence="2 7">Belongs to the HSF family.</text>
</comment>
<organism evidence="9 10">
    <name type="scientific">Cuculus canorus</name>
    <name type="common">Common cuckoo</name>
    <dbReference type="NCBI Taxonomy" id="55661"/>
    <lineage>
        <taxon>Eukaryota</taxon>
        <taxon>Metazoa</taxon>
        <taxon>Chordata</taxon>
        <taxon>Craniata</taxon>
        <taxon>Vertebrata</taxon>
        <taxon>Euteleostomi</taxon>
        <taxon>Archelosauria</taxon>
        <taxon>Archosauria</taxon>
        <taxon>Dinosauria</taxon>
        <taxon>Saurischia</taxon>
        <taxon>Theropoda</taxon>
        <taxon>Coelurosauria</taxon>
        <taxon>Aves</taxon>
        <taxon>Neognathae</taxon>
        <taxon>Neoaves</taxon>
        <taxon>Otidimorphae</taxon>
        <taxon>Cuculiformes</taxon>
        <taxon>Cuculidae</taxon>
        <taxon>Cuculus</taxon>
    </lineage>
</organism>
<evidence type="ECO:0000256" key="7">
    <source>
        <dbReference type="RuleBase" id="RU004020"/>
    </source>
</evidence>
<dbReference type="AlphaFoldDB" id="A0A091GMH4"/>
<evidence type="ECO:0000256" key="6">
    <source>
        <dbReference type="ARBA" id="ARBA00023242"/>
    </source>
</evidence>
<evidence type="ECO:0000313" key="10">
    <source>
        <dbReference type="Proteomes" id="UP000053760"/>
    </source>
</evidence>
<keyword evidence="3" id="KW-0805">Transcription regulation</keyword>
<protein>
    <submittedName>
        <fullName evidence="9">Heat shock transcription factor, Y-linked</fullName>
    </submittedName>
</protein>
<keyword evidence="5" id="KW-0804">Transcription</keyword>
<feature type="non-terminal residue" evidence="9">
    <location>
        <position position="1"/>
    </location>
</feature>
<evidence type="ECO:0000256" key="5">
    <source>
        <dbReference type="ARBA" id="ARBA00023163"/>
    </source>
</evidence>
<accession>A0A091GMH4</accession>
<dbReference type="InterPro" id="IPR000232">
    <property type="entry name" value="HSF_DNA-bd"/>
</dbReference>
<dbReference type="SUPFAM" id="SSF46785">
    <property type="entry name" value="Winged helix' DNA-binding domain"/>
    <property type="match status" value="1"/>
</dbReference>
<comment type="subcellular location">
    <subcellularLocation>
        <location evidence="1">Nucleus</location>
    </subcellularLocation>
</comment>
<sequence>LGFPQKLWKMLESGLFRSIWWSNGGKCVAINENLFKEEVLGLGGPVQVFAMQSMESFVRQLNCYGFRKFHQDFERATSLNEFLAEEAAASTHSKVLYFHNPSFNRRNPYLLENCKRRFGIKQKALNALKMYEERPSKSRR</sequence>
<gene>
    <name evidence="9" type="ORF">N303_08641</name>
</gene>
<dbReference type="Proteomes" id="UP000053760">
    <property type="component" value="Unassembled WGS sequence"/>
</dbReference>
<dbReference type="PANTHER" id="PTHR10015:SF336">
    <property type="entry name" value="HEAT SHOCK TRANSCRIPTION FACTOR, Y-LINKED"/>
    <property type="match status" value="1"/>
</dbReference>
<reference evidence="9 10" key="1">
    <citation type="submission" date="2014-04" db="EMBL/GenBank/DDBJ databases">
        <title>Genome evolution of avian class.</title>
        <authorList>
            <person name="Zhang G."/>
            <person name="Li C."/>
        </authorList>
    </citation>
    <scope>NUCLEOTIDE SEQUENCE [LARGE SCALE GENOMIC DNA]</scope>
    <source>
        <strain evidence="9">BGI_N303</strain>
    </source>
</reference>
<evidence type="ECO:0000313" key="9">
    <source>
        <dbReference type="EMBL" id="KFO82359.1"/>
    </source>
</evidence>
<dbReference type="PANTHER" id="PTHR10015">
    <property type="entry name" value="HEAT SHOCK TRANSCRIPTION FACTOR"/>
    <property type="match status" value="1"/>
</dbReference>
<dbReference type="FunFam" id="1.10.10.10:FF:000349">
    <property type="entry name" value="Heat shock transcription factor, Y-linked"/>
    <property type="match status" value="1"/>
</dbReference>
<dbReference type="GO" id="GO:0003700">
    <property type="term" value="F:DNA-binding transcription factor activity"/>
    <property type="evidence" value="ECO:0007669"/>
    <property type="project" value="InterPro"/>
</dbReference>
<dbReference type="Gene3D" id="1.10.10.10">
    <property type="entry name" value="Winged helix-like DNA-binding domain superfamily/Winged helix DNA-binding domain"/>
    <property type="match status" value="1"/>
</dbReference>
<dbReference type="GO" id="GO:0005634">
    <property type="term" value="C:nucleus"/>
    <property type="evidence" value="ECO:0007669"/>
    <property type="project" value="UniProtKB-SubCell"/>
</dbReference>
<dbReference type="Pfam" id="PF00447">
    <property type="entry name" value="HSF_DNA-bind"/>
    <property type="match status" value="1"/>
</dbReference>
<dbReference type="SMART" id="SM00415">
    <property type="entry name" value="HSF"/>
    <property type="match status" value="1"/>
</dbReference>
<dbReference type="EMBL" id="KL448312">
    <property type="protein sequence ID" value="KFO82359.1"/>
    <property type="molecule type" value="Genomic_DNA"/>
</dbReference>
<feature type="domain" description="HSF-type DNA-binding" evidence="8">
    <location>
        <begin position="2"/>
        <end position="117"/>
    </location>
</feature>
<keyword evidence="4" id="KW-0238">DNA-binding</keyword>
<dbReference type="InterPro" id="IPR036388">
    <property type="entry name" value="WH-like_DNA-bd_sf"/>
</dbReference>
<evidence type="ECO:0000256" key="1">
    <source>
        <dbReference type="ARBA" id="ARBA00004123"/>
    </source>
</evidence>